<dbReference type="PROSITE" id="PS51482">
    <property type="entry name" value="DEGV"/>
    <property type="match status" value="1"/>
</dbReference>
<keyword evidence="3" id="KW-1185">Reference proteome</keyword>
<dbReference type="RefSeq" id="WP_187713209.1">
    <property type="nucleotide sequence ID" value="NZ_CP060820.1"/>
</dbReference>
<dbReference type="PANTHER" id="PTHR33434">
    <property type="entry name" value="DEGV DOMAIN-CONTAINING PROTEIN DR_1986-RELATED"/>
    <property type="match status" value="1"/>
</dbReference>
<organism evidence="2 3">
    <name type="scientific">Agrilutibacter terrestris</name>
    <dbReference type="NCBI Taxonomy" id="2865112"/>
    <lineage>
        <taxon>Bacteria</taxon>
        <taxon>Pseudomonadati</taxon>
        <taxon>Pseudomonadota</taxon>
        <taxon>Gammaproteobacteria</taxon>
        <taxon>Lysobacterales</taxon>
        <taxon>Lysobacteraceae</taxon>
        <taxon>Agrilutibacter</taxon>
    </lineage>
</organism>
<sequence length="315" mass="34943">MRIGIVVDSPCDLPESYLQAHNISILPTTVRMGSAMLADYRNPEAALQFLQTHLAERGWEAESSPFAVEQIRELFLGKLVIDYDFVFCLTITKTRSQIFDNAQQASFAILNEYKEPRAAAGNNSPFALRVIDTQNLFAAQGVMAVEAVRLRDAGEGTPKIRARLENLALHTQGFLIPRDLNYMRERTRIRGDRSVSFLAAKLGTAFDIKPILHCNRGETGPVGKVKNFDNAAQKLFDHATSRIEKRELMTPTMCVSYGGVLEELRELPGYAQLRQACVVNNIELFETVMSLTSMVNIGKGGLALGYAAETGKIEL</sequence>
<dbReference type="InterPro" id="IPR003797">
    <property type="entry name" value="DegV"/>
</dbReference>
<evidence type="ECO:0000313" key="2">
    <source>
        <dbReference type="EMBL" id="QNP41773.1"/>
    </source>
</evidence>
<dbReference type="KEGG" id="lsx:H8B22_06080"/>
<dbReference type="SUPFAM" id="SSF82549">
    <property type="entry name" value="DAK1/DegV-like"/>
    <property type="match status" value="1"/>
</dbReference>
<dbReference type="Gene3D" id="3.30.1180.10">
    <property type="match status" value="1"/>
</dbReference>
<dbReference type="AlphaFoldDB" id="A0A7H0G0F7"/>
<dbReference type="InterPro" id="IPR050270">
    <property type="entry name" value="DegV_domain_contain"/>
</dbReference>
<evidence type="ECO:0000313" key="3">
    <source>
        <dbReference type="Proteomes" id="UP000516018"/>
    </source>
</evidence>
<keyword evidence="1" id="KW-0446">Lipid-binding</keyword>
<dbReference type="PANTHER" id="PTHR33434:SF2">
    <property type="entry name" value="FATTY ACID-BINDING PROTEIN TM_1468"/>
    <property type="match status" value="1"/>
</dbReference>
<dbReference type="Pfam" id="PF02645">
    <property type="entry name" value="DegV"/>
    <property type="match status" value="1"/>
</dbReference>
<dbReference type="Gene3D" id="3.40.50.10170">
    <property type="match status" value="1"/>
</dbReference>
<dbReference type="GO" id="GO:0008289">
    <property type="term" value="F:lipid binding"/>
    <property type="evidence" value="ECO:0007669"/>
    <property type="project" value="UniProtKB-KW"/>
</dbReference>
<dbReference type="NCBIfam" id="TIGR00762">
    <property type="entry name" value="DegV"/>
    <property type="match status" value="1"/>
</dbReference>
<dbReference type="Proteomes" id="UP000516018">
    <property type="component" value="Chromosome"/>
</dbReference>
<name>A0A7H0G0F7_9GAMM</name>
<gene>
    <name evidence="2" type="ORF">H8B22_06080</name>
</gene>
<reference evidence="2 3" key="1">
    <citation type="submission" date="2020-08" db="EMBL/GenBank/DDBJ databases">
        <title>Lysobacter sp. II4 sp. nov., isolated from soil.</title>
        <authorList>
            <person name="Woo C.Y."/>
            <person name="Kim J."/>
        </authorList>
    </citation>
    <scope>NUCLEOTIDE SEQUENCE [LARGE SCALE GENOMIC DNA]</scope>
    <source>
        <strain evidence="2 3">II4</strain>
    </source>
</reference>
<dbReference type="EMBL" id="CP060820">
    <property type="protein sequence ID" value="QNP41773.1"/>
    <property type="molecule type" value="Genomic_DNA"/>
</dbReference>
<accession>A0A7H0G0F7</accession>
<dbReference type="InterPro" id="IPR043168">
    <property type="entry name" value="DegV_C"/>
</dbReference>
<protein>
    <submittedName>
        <fullName evidence="2">DegV family protein</fullName>
    </submittedName>
</protein>
<proteinExistence type="predicted"/>
<evidence type="ECO:0000256" key="1">
    <source>
        <dbReference type="ARBA" id="ARBA00023121"/>
    </source>
</evidence>